<dbReference type="Proteomes" id="UP001065613">
    <property type="component" value="Chromosome"/>
</dbReference>
<dbReference type="KEGG" id="wna:KA717_18955"/>
<dbReference type="EMBL" id="CP073041">
    <property type="protein sequence ID" value="UXE64370.1"/>
    <property type="molecule type" value="Genomic_DNA"/>
</dbReference>
<gene>
    <name evidence="1" type="ORF">KA717_18955</name>
</gene>
<dbReference type="AlphaFoldDB" id="A0A977L4K9"/>
<sequence length="71" mass="7827">MAQLNGSGLLVPQTELVNPVKNPTLLSDRELSKSLKHFVGKVEDGQSYKALSQNFTNHTVHQKFGSETPSF</sequence>
<proteinExistence type="predicted"/>
<accession>A0A977L4K9</accession>
<organism evidence="1">
    <name type="scientific">Woronichinia naegeliana WA131</name>
    <dbReference type="NCBI Taxonomy" id="2824559"/>
    <lineage>
        <taxon>Bacteria</taxon>
        <taxon>Bacillati</taxon>
        <taxon>Cyanobacteriota</taxon>
        <taxon>Cyanophyceae</taxon>
        <taxon>Synechococcales</taxon>
        <taxon>Coelosphaeriaceae</taxon>
        <taxon>Woronichinia</taxon>
    </lineage>
</organism>
<evidence type="ECO:0000313" key="1">
    <source>
        <dbReference type="EMBL" id="UXE64370.1"/>
    </source>
</evidence>
<reference evidence="1" key="1">
    <citation type="submission" date="2021-04" db="EMBL/GenBank/DDBJ databases">
        <title>Genome sequence of Woronichinia naegeliana from Washington state freshwater lake bloom.</title>
        <authorList>
            <person name="Dreher T.W."/>
        </authorList>
    </citation>
    <scope>NUCLEOTIDE SEQUENCE</scope>
    <source>
        <strain evidence="1">WA131</strain>
    </source>
</reference>
<name>A0A977L4K9_9CYAN</name>
<protein>
    <submittedName>
        <fullName evidence="1">Uncharacterized protein</fullName>
    </submittedName>
</protein>